<evidence type="ECO:0000256" key="1">
    <source>
        <dbReference type="ARBA" id="ARBA00004651"/>
    </source>
</evidence>
<feature type="transmembrane region" description="Helical" evidence="9">
    <location>
        <begin position="225"/>
        <end position="245"/>
    </location>
</feature>
<gene>
    <name evidence="10" type="ORF">KC207_13180</name>
</gene>
<feature type="transmembrane region" description="Helical" evidence="9">
    <location>
        <begin position="92"/>
        <end position="110"/>
    </location>
</feature>
<evidence type="ECO:0000256" key="6">
    <source>
        <dbReference type="ARBA" id="ARBA00022989"/>
    </source>
</evidence>
<dbReference type="EMBL" id="JAGSNF010000019">
    <property type="protein sequence ID" value="MBR7744241.1"/>
    <property type="molecule type" value="Genomic_DNA"/>
</dbReference>
<evidence type="ECO:0000256" key="4">
    <source>
        <dbReference type="ARBA" id="ARBA00022475"/>
    </source>
</evidence>
<evidence type="ECO:0000256" key="3">
    <source>
        <dbReference type="ARBA" id="ARBA00022448"/>
    </source>
</evidence>
<evidence type="ECO:0000256" key="5">
    <source>
        <dbReference type="ARBA" id="ARBA00022692"/>
    </source>
</evidence>
<evidence type="ECO:0000256" key="2">
    <source>
        <dbReference type="ARBA" id="ARBA00007935"/>
    </source>
</evidence>
<dbReference type="GO" id="GO:0033214">
    <property type="term" value="P:siderophore-iron import into cell"/>
    <property type="evidence" value="ECO:0007669"/>
    <property type="project" value="TreeGrafter"/>
</dbReference>
<keyword evidence="11" id="KW-1185">Reference proteome</keyword>
<feature type="transmembrane region" description="Helical" evidence="9">
    <location>
        <begin position="122"/>
        <end position="142"/>
    </location>
</feature>
<keyword evidence="5 9" id="KW-0812">Transmembrane</keyword>
<keyword evidence="7 9" id="KW-0472">Membrane</keyword>
<dbReference type="PANTHER" id="PTHR30472">
    <property type="entry name" value="FERRIC ENTEROBACTIN TRANSPORT SYSTEM PERMEASE PROTEIN"/>
    <property type="match status" value="1"/>
</dbReference>
<dbReference type="PANTHER" id="PTHR30472:SF24">
    <property type="entry name" value="FERRIC ENTEROBACTIN TRANSPORT SYSTEM PERMEASE PROTEIN FEPG"/>
    <property type="match status" value="1"/>
</dbReference>
<dbReference type="GO" id="GO:0022857">
    <property type="term" value="F:transmembrane transporter activity"/>
    <property type="evidence" value="ECO:0007669"/>
    <property type="project" value="InterPro"/>
</dbReference>
<comment type="caution">
    <text evidence="10">The sequence shown here is derived from an EMBL/GenBank/DDBJ whole genome shotgun (WGS) entry which is preliminary data.</text>
</comment>
<sequence length="360" mass="36075">MTAATRPTAPTAPTAPAAPRSTADALAAARRGPRRRRAVVVGVLLVLLVALVLVRALLGDYRVSFVDAVRIIGGAEIPVASFILMESTLPRAVMAVLCGAAFGAAGGAFQVMLRNPLASPDILGLTLGASAAAVVSVVALGLRGTPVTVAALGGSVLVALVILSQAGGGGSATGRMVLVGVALAAGLSAVVHWMLVRSSIYQAQEALVWLSGSLNSVTWTDIGRLLVLDALLLPVLLALSGRLPVLVLGDDLAAALGVRVPALRIGVTLLVVALVAAATAVVGPIAFVGFLSGPIARRLVPGRPSVGIAALVGAVVVVGADHLSAYAVPDTALPVGLVTGLLGAPVLLWMLRTRSTPEGR</sequence>
<feature type="transmembrane region" description="Helical" evidence="9">
    <location>
        <begin position="305"/>
        <end position="326"/>
    </location>
</feature>
<dbReference type="Pfam" id="PF01032">
    <property type="entry name" value="FecCD"/>
    <property type="match status" value="1"/>
</dbReference>
<dbReference type="SUPFAM" id="SSF81345">
    <property type="entry name" value="ABC transporter involved in vitamin B12 uptake, BtuC"/>
    <property type="match status" value="1"/>
</dbReference>
<feature type="transmembrane region" description="Helical" evidence="9">
    <location>
        <begin position="332"/>
        <end position="351"/>
    </location>
</feature>
<evidence type="ECO:0000313" key="11">
    <source>
        <dbReference type="Proteomes" id="UP000677016"/>
    </source>
</evidence>
<feature type="transmembrane region" description="Helical" evidence="9">
    <location>
        <begin position="38"/>
        <end position="58"/>
    </location>
</feature>
<feature type="transmembrane region" description="Helical" evidence="9">
    <location>
        <begin position="265"/>
        <end position="293"/>
    </location>
</feature>
<feature type="transmembrane region" description="Helical" evidence="9">
    <location>
        <begin position="176"/>
        <end position="196"/>
    </location>
</feature>
<keyword evidence="4" id="KW-1003">Cell membrane</keyword>
<comment type="subcellular location">
    <subcellularLocation>
        <location evidence="1">Cell membrane</location>
        <topology evidence="1">Multi-pass membrane protein</topology>
    </subcellularLocation>
</comment>
<dbReference type="RefSeq" id="WP_211603749.1">
    <property type="nucleotide sequence ID" value="NZ_JAGSNF010000019.1"/>
</dbReference>
<dbReference type="AlphaFoldDB" id="A0A941D9Y3"/>
<feature type="region of interest" description="Disordered" evidence="8">
    <location>
        <begin position="1"/>
        <end position="26"/>
    </location>
</feature>
<reference evidence="10" key="1">
    <citation type="submission" date="2021-04" db="EMBL/GenBank/DDBJ databases">
        <title>Phycicoccus avicenniae sp. nov., a novel endophytic actinomycetes isolated from branch of Avicennia mariana.</title>
        <authorList>
            <person name="Tuo L."/>
        </authorList>
    </citation>
    <scope>NUCLEOTIDE SEQUENCE</scope>
    <source>
        <strain evidence="10">BSK3Z-2</strain>
    </source>
</reference>
<proteinExistence type="inferred from homology"/>
<keyword evidence="3" id="KW-0813">Transport</keyword>
<evidence type="ECO:0000256" key="8">
    <source>
        <dbReference type="SAM" id="MobiDB-lite"/>
    </source>
</evidence>
<dbReference type="InterPro" id="IPR000522">
    <property type="entry name" value="ABC_transptr_permease_BtuC"/>
</dbReference>
<feature type="transmembrane region" description="Helical" evidence="9">
    <location>
        <begin position="64"/>
        <end position="85"/>
    </location>
</feature>
<dbReference type="InterPro" id="IPR037294">
    <property type="entry name" value="ABC_BtuC-like"/>
</dbReference>
<dbReference type="Proteomes" id="UP000677016">
    <property type="component" value="Unassembled WGS sequence"/>
</dbReference>
<accession>A0A941D9Y3</accession>
<comment type="similarity">
    <text evidence="2">Belongs to the binding-protein-dependent transport system permease family. FecCD subfamily.</text>
</comment>
<dbReference type="GO" id="GO:0005886">
    <property type="term" value="C:plasma membrane"/>
    <property type="evidence" value="ECO:0007669"/>
    <property type="project" value="UniProtKB-SubCell"/>
</dbReference>
<organism evidence="10 11">
    <name type="scientific">Phycicoccus avicenniae</name>
    <dbReference type="NCBI Taxonomy" id="2828860"/>
    <lineage>
        <taxon>Bacteria</taxon>
        <taxon>Bacillati</taxon>
        <taxon>Actinomycetota</taxon>
        <taxon>Actinomycetes</taxon>
        <taxon>Micrococcales</taxon>
        <taxon>Intrasporangiaceae</taxon>
        <taxon>Phycicoccus</taxon>
    </lineage>
</organism>
<keyword evidence="6 9" id="KW-1133">Transmembrane helix</keyword>
<protein>
    <submittedName>
        <fullName evidence="10">Iron ABC transporter permease</fullName>
    </submittedName>
</protein>
<name>A0A941D9Y3_9MICO</name>
<feature type="transmembrane region" description="Helical" evidence="9">
    <location>
        <begin position="149"/>
        <end position="170"/>
    </location>
</feature>
<evidence type="ECO:0000313" key="10">
    <source>
        <dbReference type="EMBL" id="MBR7744241.1"/>
    </source>
</evidence>
<evidence type="ECO:0000256" key="7">
    <source>
        <dbReference type="ARBA" id="ARBA00023136"/>
    </source>
</evidence>
<dbReference type="Gene3D" id="1.10.3470.10">
    <property type="entry name" value="ABC transporter involved in vitamin B12 uptake, BtuC"/>
    <property type="match status" value="1"/>
</dbReference>
<evidence type="ECO:0000256" key="9">
    <source>
        <dbReference type="SAM" id="Phobius"/>
    </source>
</evidence>